<accession>A0A833Z4V3</accession>
<gene>
    <name evidence="1" type="ORF">HJG60_007690</name>
</gene>
<sequence length="81" mass="8582">MPFAFFFLESEGFAGLKKVSARTGAPRCLPQALGHGHGSRTELLNVKTSGAPTVARRLGRAARPGVPDAAAHWEHLCLESA</sequence>
<organism evidence="1 2">
    <name type="scientific">Phyllostomus discolor</name>
    <name type="common">pale spear-nosed bat</name>
    <dbReference type="NCBI Taxonomy" id="89673"/>
    <lineage>
        <taxon>Eukaryota</taxon>
        <taxon>Metazoa</taxon>
        <taxon>Chordata</taxon>
        <taxon>Craniata</taxon>
        <taxon>Vertebrata</taxon>
        <taxon>Euteleostomi</taxon>
        <taxon>Mammalia</taxon>
        <taxon>Eutheria</taxon>
        <taxon>Laurasiatheria</taxon>
        <taxon>Chiroptera</taxon>
        <taxon>Yangochiroptera</taxon>
        <taxon>Phyllostomidae</taxon>
        <taxon>Phyllostominae</taxon>
        <taxon>Phyllostomus</taxon>
    </lineage>
</organism>
<dbReference type="EMBL" id="JABVXQ010000011">
    <property type="protein sequence ID" value="KAF6086147.1"/>
    <property type="molecule type" value="Genomic_DNA"/>
</dbReference>
<evidence type="ECO:0000313" key="2">
    <source>
        <dbReference type="Proteomes" id="UP000664940"/>
    </source>
</evidence>
<proteinExistence type="predicted"/>
<dbReference type="AlphaFoldDB" id="A0A833Z4V3"/>
<comment type="caution">
    <text evidence="1">The sequence shown here is derived from an EMBL/GenBank/DDBJ whole genome shotgun (WGS) entry which is preliminary data.</text>
</comment>
<protein>
    <submittedName>
        <fullName evidence="1">Limb development membrane protein 1</fullName>
    </submittedName>
</protein>
<reference evidence="1 2" key="1">
    <citation type="journal article" date="2020" name="Nature">
        <title>Six reference-quality genomes reveal evolution of bat adaptations.</title>
        <authorList>
            <person name="Jebb D."/>
            <person name="Huang Z."/>
            <person name="Pippel M."/>
            <person name="Hughes G.M."/>
            <person name="Lavrichenko K."/>
            <person name="Devanna P."/>
            <person name="Winkler S."/>
            <person name="Jermiin L.S."/>
            <person name="Skirmuntt E.C."/>
            <person name="Katzourakis A."/>
            <person name="Burkitt-Gray L."/>
            <person name="Ray D.A."/>
            <person name="Sullivan K.A.M."/>
            <person name="Roscito J.G."/>
            <person name="Kirilenko B.M."/>
            <person name="Davalos L.M."/>
            <person name="Corthals A.P."/>
            <person name="Power M.L."/>
            <person name="Jones G."/>
            <person name="Ransome R.D."/>
            <person name="Dechmann D.K.N."/>
            <person name="Locatelli A.G."/>
            <person name="Puechmaille S.J."/>
            <person name="Fedrigo O."/>
            <person name="Jarvis E.D."/>
            <person name="Hiller M."/>
            <person name="Vernes S.C."/>
            <person name="Myers E.W."/>
            <person name="Teeling E.C."/>
        </authorList>
    </citation>
    <scope>NUCLEOTIDE SEQUENCE [LARGE SCALE GENOMIC DNA]</scope>
    <source>
        <strain evidence="1">Bat1K_MPI-CBG_1</strain>
    </source>
</reference>
<dbReference type="Proteomes" id="UP000664940">
    <property type="component" value="Unassembled WGS sequence"/>
</dbReference>
<name>A0A833Z4V3_9CHIR</name>
<evidence type="ECO:0000313" key="1">
    <source>
        <dbReference type="EMBL" id="KAF6086147.1"/>
    </source>
</evidence>